<keyword evidence="2" id="KW-1185">Reference proteome</keyword>
<evidence type="ECO:0000313" key="2">
    <source>
        <dbReference type="Proteomes" id="UP001597459"/>
    </source>
</evidence>
<comment type="caution">
    <text evidence="1">The sequence shown here is derived from an EMBL/GenBank/DDBJ whole genome shotgun (WGS) entry which is preliminary data.</text>
</comment>
<dbReference type="InterPro" id="IPR046558">
    <property type="entry name" value="DUF6712"/>
</dbReference>
<proteinExistence type="predicted"/>
<dbReference type="RefSeq" id="WP_378255975.1">
    <property type="nucleotide sequence ID" value="NZ_JBHSJV010000001.1"/>
</dbReference>
<organism evidence="1 2">
    <name type="scientific">Aquimarina hainanensis</name>
    <dbReference type="NCBI Taxonomy" id="1578017"/>
    <lineage>
        <taxon>Bacteria</taxon>
        <taxon>Pseudomonadati</taxon>
        <taxon>Bacteroidota</taxon>
        <taxon>Flavobacteriia</taxon>
        <taxon>Flavobacteriales</taxon>
        <taxon>Flavobacteriaceae</taxon>
        <taxon>Aquimarina</taxon>
    </lineage>
</organism>
<evidence type="ECO:0008006" key="3">
    <source>
        <dbReference type="Google" id="ProtNLM"/>
    </source>
</evidence>
<sequence length="168" mass="20143">MELLINKSTVESYLNVAIGVSEKEFNTYIEEAQELDLKDILREEFYVDLVINREEDKWKLLIEGGKYSYNDREYIFSGIGKVLSYFTYARFILKGNITSTSHGFVIKKTPHSEPINLEERRNFYYKYREDAFKIFEGVKKYIERKGDYPSFKEDCRKSYRPYKTRIIQ</sequence>
<gene>
    <name evidence="1" type="ORF">ACFSTE_13335</name>
</gene>
<evidence type="ECO:0000313" key="1">
    <source>
        <dbReference type="EMBL" id="MFD2591814.1"/>
    </source>
</evidence>
<dbReference type="Pfam" id="PF20459">
    <property type="entry name" value="DUF6712"/>
    <property type="match status" value="1"/>
</dbReference>
<accession>A0ABW5NA01</accession>
<dbReference type="EMBL" id="JBHULX010000024">
    <property type="protein sequence ID" value="MFD2591814.1"/>
    <property type="molecule type" value="Genomic_DNA"/>
</dbReference>
<reference evidence="2" key="1">
    <citation type="journal article" date="2019" name="Int. J. Syst. Evol. Microbiol.">
        <title>The Global Catalogue of Microorganisms (GCM) 10K type strain sequencing project: providing services to taxonomists for standard genome sequencing and annotation.</title>
        <authorList>
            <consortium name="The Broad Institute Genomics Platform"/>
            <consortium name="The Broad Institute Genome Sequencing Center for Infectious Disease"/>
            <person name="Wu L."/>
            <person name="Ma J."/>
        </authorList>
    </citation>
    <scope>NUCLEOTIDE SEQUENCE [LARGE SCALE GENOMIC DNA]</scope>
    <source>
        <strain evidence="2">KCTC 42423</strain>
    </source>
</reference>
<dbReference type="Proteomes" id="UP001597459">
    <property type="component" value="Unassembled WGS sequence"/>
</dbReference>
<protein>
    <recommendedName>
        <fullName evidence="3">Immunity protein 63 domain-containing protein</fullName>
    </recommendedName>
</protein>
<name>A0ABW5NA01_9FLAO</name>